<sequence>MSLVIGKTTQAKSVQQKQNTASPALPSDKRGSVGNTDATRGPGGLWWLMALPSFLISVYAIFFFTGNSPGDPKIVKRILSTTSGIVHISGSLITLGVGPIQYLHGLRRDHPVIHRWVGRVYTVGNTIGGVAAFYVTFHSLANTWGKVGFAALALCWLWTMGQGMRAIWANDAAGHRDWMTRNFSLSYAAVMLRWQLPMFILMGVDTFLALSITGYLSWIPNLIFAEYCIRRTARKSRTE</sequence>
<feature type="transmembrane region" description="Helical" evidence="2">
    <location>
        <begin position="207"/>
        <end position="229"/>
    </location>
</feature>
<dbReference type="OrthoDB" id="4482604at2759"/>
<feature type="transmembrane region" description="Helical" evidence="2">
    <location>
        <begin position="182"/>
        <end position="201"/>
    </location>
</feature>
<reference evidence="3 4" key="1">
    <citation type="submission" date="2015-09" db="EMBL/GenBank/DDBJ databases">
        <title>Draft genome of a European isolate of the apple canker pathogen Neonectria ditissima.</title>
        <authorList>
            <person name="Gomez-Cortecero A."/>
            <person name="Harrison R.J."/>
            <person name="Armitage A.D."/>
        </authorList>
    </citation>
    <scope>NUCLEOTIDE SEQUENCE [LARGE SCALE GENOMIC DNA]</scope>
    <source>
        <strain evidence="3 4">R09/05</strain>
    </source>
</reference>
<gene>
    <name evidence="3" type="ORF">AK830_g2766</name>
</gene>
<feature type="transmembrane region" description="Helical" evidence="2">
    <location>
        <begin position="143"/>
        <end position="161"/>
    </location>
</feature>
<feature type="compositionally biased region" description="Polar residues" evidence="1">
    <location>
        <begin position="7"/>
        <end position="22"/>
    </location>
</feature>
<keyword evidence="2" id="KW-0472">Membrane</keyword>
<feature type="transmembrane region" description="Helical" evidence="2">
    <location>
        <begin position="84"/>
        <end position="104"/>
    </location>
</feature>
<name>A0A0P7BJB1_9HYPO</name>
<feature type="region of interest" description="Disordered" evidence="1">
    <location>
        <begin position="1"/>
        <end position="36"/>
    </location>
</feature>
<proteinExistence type="predicted"/>
<dbReference type="EMBL" id="LKCW01000027">
    <property type="protein sequence ID" value="KPM43784.1"/>
    <property type="molecule type" value="Genomic_DNA"/>
</dbReference>
<dbReference type="Proteomes" id="UP000050424">
    <property type="component" value="Unassembled WGS sequence"/>
</dbReference>
<keyword evidence="2" id="KW-0812">Transmembrane</keyword>
<accession>A0A0P7BJB1</accession>
<comment type="caution">
    <text evidence="3">The sequence shown here is derived from an EMBL/GenBank/DDBJ whole genome shotgun (WGS) entry which is preliminary data.</text>
</comment>
<keyword evidence="4" id="KW-1185">Reference proteome</keyword>
<feature type="transmembrane region" description="Helical" evidence="2">
    <location>
        <begin position="116"/>
        <end position="137"/>
    </location>
</feature>
<evidence type="ECO:0000256" key="2">
    <source>
        <dbReference type="SAM" id="Phobius"/>
    </source>
</evidence>
<organism evidence="3 4">
    <name type="scientific">Neonectria ditissima</name>
    <dbReference type="NCBI Taxonomy" id="78410"/>
    <lineage>
        <taxon>Eukaryota</taxon>
        <taxon>Fungi</taxon>
        <taxon>Dikarya</taxon>
        <taxon>Ascomycota</taxon>
        <taxon>Pezizomycotina</taxon>
        <taxon>Sordariomycetes</taxon>
        <taxon>Hypocreomycetidae</taxon>
        <taxon>Hypocreales</taxon>
        <taxon>Nectriaceae</taxon>
        <taxon>Neonectria</taxon>
    </lineage>
</organism>
<dbReference type="AlphaFoldDB" id="A0A0P7BJB1"/>
<evidence type="ECO:0008006" key="5">
    <source>
        <dbReference type="Google" id="ProtNLM"/>
    </source>
</evidence>
<dbReference type="InterPro" id="IPR018750">
    <property type="entry name" value="DUF2306_membrane"/>
</dbReference>
<dbReference type="Pfam" id="PF10067">
    <property type="entry name" value="DUF2306"/>
    <property type="match status" value="1"/>
</dbReference>
<keyword evidence="2" id="KW-1133">Transmembrane helix</keyword>
<feature type="transmembrane region" description="Helical" evidence="2">
    <location>
        <begin position="45"/>
        <end position="64"/>
    </location>
</feature>
<evidence type="ECO:0000313" key="3">
    <source>
        <dbReference type="EMBL" id="KPM43784.1"/>
    </source>
</evidence>
<evidence type="ECO:0000313" key="4">
    <source>
        <dbReference type="Proteomes" id="UP000050424"/>
    </source>
</evidence>
<protein>
    <recommendedName>
        <fullName evidence="5">DUF2306 domain-containing protein</fullName>
    </recommendedName>
</protein>
<evidence type="ECO:0000256" key="1">
    <source>
        <dbReference type="SAM" id="MobiDB-lite"/>
    </source>
</evidence>